<dbReference type="PANTHER" id="PTHR43386:SF1">
    <property type="entry name" value="D,D-DIPEPTIDE TRANSPORT SYSTEM PERMEASE PROTEIN DDPC-RELATED"/>
    <property type="match status" value="1"/>
</dbReference>
<sequence length="290" mass="30355">MTSPVLEAAVAPSPVPPAGRARPVRTTRRHGRVVRGVAAGGLLALAGFALLGPLVLPDPAAQDLGRFLEPPSLAEPLGRDDYGRSVVSRLAHATRLSLLLAAGCVATALLLGTVAGVLAAWRGGWVDTALRSVSEAFVALPALLVVLLVSALATGGSLWALYLGLALAQWVEYFRVVRARAGLVLGSPAVEAAGLLRLGPVHVVRRHLWPDLRPLLTTLASLGMVTSVLAMSTLGFVKVGLQPPRAELGLMVTESFPFYDVAPWMPVAPVAVLFLLTLCFLGLRSDEDPA</sequence>
<dbReference type="CDD" id="cd06261">
    <property type="entry name" value="TM_PBP2"/>
    <property type="match status" value="1"/>
</dbReference>
<keyword evidence="4 7" id="KW-0812">Transmembrane</keyword>
<protein>
    <submittedName>
        <fullName evidence="10">Peptide/nickel transport system permease protein</fullName>
    </submittedName>
</protein>
<dbReference type="RefSeq" id="WP_218848657.1">
    <property type="nucleotide sequence ID" value="NZ_JACCAC010000001.1"/>
</dbReference>
<evidence type="ECO:0000256" key="8">
    <source>
        <dbReference type="SAM" id="MobiDB-lite"/>
    </source>
</evidence>
<proteinExistence type="inferred from homology"/>
<evidence type="ECO:0000256" key="3">
    <source>
        <dbReference type="ARBA" id="ARBA00022475"/>
    </source>
</evidence>
<feature type="transmembrane region" description="Helical" evidence="7">
    <location>
        <begin position="133"/>
        <end position="153"/>
    </location>
</feature>
<keyword evidence="5 7" id="KW-1133">Transmembrane helix</keyword>
<comment type="subcellular location">
    <subcellularLocation>
        <location evidence="1 7">Cell membrane</location>
        <topology evidence="1 7">Multi-pass membrane protein</topology>
    </subcellularLocation>
</comment>
<dbReference type="SUPFAM" id="SSF161098">
    <property type="entry name" value="MetI-like"/>
    <property type="match status" value="1"/>
</dbReference>
<feature type="transmembrane region" description="Helical" evidence="7">
    <location>
        <begin position="215"/>
        <end position="241"/>
    </location>
</feature>
<name>A0A7Y9UUV5_9ACTN</name>
<feature type="transmembrane region" description="Helical" evidence="7">
    <location>
        <begin position="98"/>
        <end position="121"/>
    </location>
</feature>
<evidence type="ECO:0000256" key="1">
    <source>
        <dbReference type="ARBA" id="ARBA00004651"/>
    </source>
</evidence>
<keyword evidence="11" id="KW-1185">Reference proteome</keyword>
<accession>A0A7Y9UUV5</accession>
<reference evidence="10 11" key="1">
    <citation type="submission" date="2020-07" db="EMBL/GenBank/DDBJ databases">
        <title>Sequencing the genomes of 1000 actinobacteria strains.</title>
        <authorList>
            <person name="Klenk H.-P."/>
        </authorList>
    </citation>
    <scope>NUCLEOTIDE SEQUENCE [LARGE SCALE GENOMIC DNA]</scope>
    <source>
        <strain evidence="10 11">DSM 24552</strain>
    </source>
</reference>
<dbReference type="GO" id="GO:0005886">
    <property type="term" value="C:plasma membrane"/>
    <property type="evidence" value="ECO:0007669"/>
    <property type="project" value="UniProtKB-SubCell"/>
</dbReference>
<comment type="caution">
    <text evidence="10">The sequence shown here is derived from an EMBL/GenBank/DDBJ whole genome shotgun (WGS) entry which is preliminary data.</text>
</comment>
<evidence type="ECO:0000313" key="11">
    <source>
        <dbReference type="Proteomes" id="UP000544110"/>
    </source>
</evidence>
<evidence type="ECO:0000259" key="9">
    <source>
        <dbReference type="PROSITE" id="PS50928"/>
    </source>
</evidence>
<dbReference type="InterPro" id="IPR000515">
    <property type="entry name" value="MetI-like"/>
</dbReference>
<evidence type="ECO:0000256" key="4">
    <source>
        <dbReference type="ARBA" id="ARBA00022692"/>
    </source>
</evidence>
<feature type="transmembrane region" description="Helical" evidence="7">
    <location>
        <begin position="33"/>
        <end position="56"/>
    </location>
</feature>
<organism evidence="10 11">
    <name type="scientific">Nocardioides perillae</name>
    <dbReference type="NCBI Taxonomy" id="1119534"/>
    <lineage>
        <taxon>Bacteria</taxon>
        <taxon>Bacillati</taxon>
        <taxon>Actinomycetota</taxon>
        <taxon>Actinomycetes</taxon>
        <taxon>Propionibacteriales</taxon>
        <taxon>Nocardioidaceae</taxon>
        <taxon>Nocardioides</taxon>
    </lineage>
</organism>
<dbReference type="Proteomes" id="UP000544110">
    <property type="component" value="Unassembled WGS sequence"/>
</dbReference>
<dbReference type="EMBL" id="JACCAC010000001">
    <property type="protein sequence ID" value="NYG53925.1"/>
    <property type="molecule type" value="Genomic_DNA"/>
</dbReference>
<keyword evidence="3" id="KW-1003">Cell membrane</keyword>
<evidence type="ECO:0000313" key="10">
    <source>
        <dbReference type="EMBL" id="NYG53925.1"/>
    </source>
</evidence>
<evidence type="ECO:0000256" key="2">
    <source>
        <dbReference type="ARBA" id="ARBA00022448"/>
    </source>
</evidence>
<dbReference type="Pfam" id="PF00528">
    <property type="entry name" value="BPD_transp_1"/>
    <property type="match status" value="1"/>
</dbReference>
<keyword evidence="6 7" id="KW-0472">Membrane</keyword>
<dbReference type="InterPro" id="IPR035906">
    <property type="entry name" value="MetI-like_sf"/>
</dbReference>
<dbReference type="GO" id="GO:0071916">
    <property type="term" value="F:dipeptide transmembrane transporter activity"/>
    <property type="evidence" value="ECO:0007669"/>
    <property type="project" value="TreeGrafter"/>
</dbReference>
<feature type="region of interest" description="Disordered" evidence="8">
    <location>
        <begin position="1"/>
        <end position="27"/>
    </location>
</feature>
<feature type="transmembrane region" description="Helical" evidence="7">
    <location>
        <begin position="261"/>
        <end position="283"/>
    </location>
</feature>
<gene>
    <name evidence="10" type="ORF">BJ989_000229</name>
</gene>
<dbReference type="InterPro" id="IPR050366">
    <property type="entry name" value="BP-dependent_transpt_permease"/>
</dbReference>
<evidence type="ECO:0000256" key="7">
    <source>
        <dbReference type="RuleBase" id="RU363032"/>
    </source>
</evidence>
<dbReference type="AlphaFoldDB" id="A0A7Y9UUV5"/>
<evidence type="ECO:0000256" key="5">
    <source>
        <dbReference type="ARBA" id="ARBA00022989"/>
    </source>
</evidence>
<evidence type="ECO:0000256" key="6">
    <source>
        <dbReference type="ARBA" id="ARBA00023136"/>
    </source>
</evidence>
<feature type="domain" description="ABC transmembrane type-1" evidence="9">
    <location>
        <begin position="94"/>
        <end position="285"/>
    </location>
</feature>
<keyword evidence="2 7" id="KW-0813">Transport</keyword>
<comment type="similarity">
    <text evidence="7">Belongs to the binding-protein-dependent transport system permease family.</text>
</comment>
<dbReference type="PANTHER" id="PTHR43386">
    <property type="entry name" value="OLIGOPEPTIDE TRANSPORT SYSTEM PERMEASE PROTEIN APPC"/>
    <property type="match status" value="1"/>
</dbReference>
<dbReference type="Gene3D" id="1.10.3720.10">
    <property type="entry name" value="MetI-like"/>
    <property type="match status" value="1"/>
</dbReference>
<dbReference type="PROSITE" id="PS50928">
    <property type="entry name" value="ABC_TM1"/>
    <property type="match status" value="1"/>
</dbReference>